<name>A0A9D1T4U9_9FIRM</name>
<comment type="caution">
    <text evidence="2">The sequence shown here is derived from an EMBL/GenBank/DDBJ whole genome shotgun (WGS) entry which is preliminary data.</text>
</comment>
<dbReference type="InterPro" id="IPR050490">
    <property type="entry name" value="Bact_solute-bd_prot1"/>
</dbReference>
<dbReference type="CDD" id="cd13585">
    <property type="entry name" value="PBP2_TMBP_like"/>
    <property type="match status" value="1"/>
</dbReference>
<dbReference type="PANTHER" id="PTHR43649">
    <property type="entry name" value="ARABINOSE-BINDING PROTEIN-RELATED"/>
    <property type="match status" value="1"/>
</dbReference>
<organism evidence="2 3">
    <name type="scientific">Candidatus Pullilachnospira stercoravium</name>
    <dbReference type="NCBI Taxonomy" id="2840913"/>
    <lineage>
        <taxon>Bacteria</taxon>
        <taxon>Bacillati</taxon>
        <taxon>Bacillota</taxon>
        <taxon>Clostridia</taxon>
        <taxon>Lachnospirales</taxon>
        <taxon>Lachnospiraceae</taxon>
        <taxon>Lachnospiraceae incertae sedis</taxon>
        <taxon>Candidatus Pullilachnospira</taxon>
    </lineage>
</organism>
<dbReference type="EMBL" id="DVON01000040">
    <property type="protein sequence ID" value="HIV11920.1"/>
    <property type="molecule type" value="Genomic_DNA"/>
</dbReference>
<evidence type="ECO:0000313" key="3">
    <source>
        <dbReference type="Proteomes" id="UP000886723"/>
    </source>
</evidence>
<dbReference type="AlphaFoldDB" id="A0A9D1T4U9"/>
<feature type="chain" id="PRO_5039622315" evidence="1">
    <location>
        <begin position="22"/>
        <end position="424"/>
    </location>
</feature>
<evidence type="ECO:0000313" key="2">
    <source>
        <dbReference type="EMBL" id="HIV11920.1"/>
    </source>
</evidence>
<evidence type="ECO:0000256" key="1">
    <source>
        <dbReference type="SAM" id="SignalP"/>
    </source>
</evidence>
<dbReference type="PROSITE" id="PS51257">
    <property type="entry name" value="PROKAR_LIPOPROTEIN"/>
    <property type="match status" value="1"/>
</dbReference>
<proteinExistence type="predicted"/>
<gene>
    <name evidence="2" type="ORF">IAA63_02100</name>
</gene>
<dbReference type="InterPro" id="IPR006059">
    <property type="entry name" value="SBP"/>
</dbReference>
<dbReference type="Proteomes" id="UP000886723">
    <property type="component" value="Unassembled WGS sequence"/>
</dbReference>
<dbReference type="Gene3D" id="3.40.190.10">
    <property type="entry name" value="Periplasmic binding protein-like II"/>
    <property type="match status" value="1"/>
</dbReference>
<dbReference type="SUPFAM" id="SSF53850">
    <property type="entry name" value="Periplasmic binding protein-like II"/>
    <property type="match status" value="1"/>
</dbReference>
<keyword evidence="1" id="KW-0732">Signal</keyword>
<dbReference type="Pfam" id="PF01547">
    <property type="entry name" value="SBP_bac_1"/>
    <property type="match status" value="1"/>
</dbReference>
<dbReference type="PANTHER" id="PTHR43649:SF12">
    <property type="entry name" value="DIACETYLCHITOBIOSE BINDING PROTEIN DASA"/>
    <property type="match status" value="1"/>
</dbReference>
<accession>A0A9D1T4U9</accession>
<feature type="signal peptide" evidence="1">
    <location>
        <begin position="1"/>
        <end position="21"/>
    </location>
</feature>
<protein>
    <submittedName>
        <fullName evidence="2">Sugar ABC transporter substrate-binding protein</fullName>
    </submittedName>
</protein>
<reference evidence="2" key="2">
    <citation type="journal article" date="2021" name="PeerJ">
        <title>Extensive microbial diversity within the chicken gut microbiome revealed by metagenomics and culture.</title>
        <authorList>
            <person name="Gilroy R."/>
            <person name="Ravi A."/>
            <person name="Getino M."/>
            <person name="Pursley I."/>
            <person name="Horton D.L."/>
            <person name="Alikhan N.F."/>
            <person name="Baker D."/>
            <person name="Gharbi K."/>
            <person name="Hall N."/>
            <person name="Watson M."/>
            <person name="Adriaenssens E.M."/>
            <person name="Foster-Nyarko E."/>
            <person name="Jarju S."/>
            <person name="Secka A."/>
            <person name="Antonio M."/>
            <person name="Oren A."/>
            <person name="Chaudhuri R.R."/>
            <person name="La Ragione R."/>
            <person name="Hildebrand F."/>
            <person name="Pallen M.J."/>
        </authorList>
    </citation>
    <scope>NUCLEOTIDE SEQUENCE</scope>
    <source>
        <strain evidence="2">ChiBcec2-4451</strain>
    </source>
</reference>
<sequence length="424" mass="46869">MKKKRVMACLLSGAMAVGMLSGCGGGSGSGGSSDGGSSSASTELNFWFPTYAASDGEMTDEEFWEETLAPFEEEHNCTVNVEIVPWDSYEEKYLTGVNSNDGPDVGYLYMEMFYDYIDMGAIVDIDEYFTDEEKANYLYWDLGNIQDGQYALPVVVGNPRLLIANMDILNEAGITEVPTTWDELTAACQAVLDSNPDVAPLMQDWGNPHYGSLNEIYWPYFWGAGGEIVDEEGNLTIDSEAGLEATEFIYSLMQNGYVPSSATSNDDVLEPFKNGEAAMIFCASSNAVQATDINWDFSILSGPADTKTFVAADSLVLFNSCENKDLAVELMKYVTSADVMSQFHEKLSDQPPITTDEEYAGDERYTDLFTDEQYTAAFQSLPVFKGASSLYDTFYKNLQSMMLGEMTPQEVLTTTTEYYNENLK</sequence>
<reference evidence="2" key="1">
    <citation type="submission" date="2020-10" db="EMBL/GenBank/DDBJ databases">
        <authorList>
            <person name="Gilroy R."/>
        </authorList>
    </citation>
    <scope>NUCLEOTIDE SEQUENCE</scope>
    <source>
        <strain evidence="2">ChiBcec2-4451</strain>
    </source>
</reference>